<keyword evidence="3" id="KW-1185">Reference proteome</keyword>
<sequence>MSDAASAHARSLAANLLAQSIGAEMATPVAPEVTAFVEQLIKPARPLGVLFYGSGLRGGIQDDTLLDFYVILKRQSDWPRPWAARLGNALLPPNVEYHEIVVQGRLLRAKVALLSLVQFQRLTGVATCDTTVWARFSQPVRLVWSEGHKAEQALQRCVMRAVVTAAYWAAAFGPERAEPEAFWNALYARTYQTELRVEKAGRGAGIVATYPERFKRLLLSCWHIAGIAVAQNGQNLIPLITPHRREALEKAWVVRKRLGRPLNILRLMKAAFTFSGGARYAAWKIERHSGIKVPLTAFAEKHPLIAGPPLLWKLWRKGAFQKSS</sequence>
<evidence type="ECO:0000313" key="3">
    <source>
        <dbReference type="Proteomes" id="UP000032670"/>
    </source>
</evidence>
<evidence type="ECO:0000313" key="1">
    <source>
        <dbReference type="EMBL" id="BBC79023.1"/>
    </source>
</evidence>
<proteinExistence type="predicted"/>
<dbReference type="EMBL" id="BAMX01000006">
    <property type="protein sequence ID" value="GAN65249.1"/>
    <property type="molecule type" value="Genomic_DNA"/>
</dbReference>
<organism evidence="1 4">
    <name type="scientific">Acetobacter orientalis</name>
    <dbReference type="NCBI Taxonomy" id="146474"/>
    <lineage>
        <taxon>Bacteria</taxon>
        <taxon>Pseudomonadati</taxon>
        <taxon>Pseudomonadota</taxon>
        <taxon>Alphaproteobacteria</taxon>
        <taxon>Acetobacterales</taxon>
        <taxon>Acetobacteraceae</taxon>
        <taxon>Acetobacter</taxon>
    </lineage>
</organism>
<dbReference type="Proteomes" id="UP000270034">
    <property type="component" value="Chromosome"/>
</dbReference>
<reference evidence="1 4" key="2">
    <citation type="submission" date="2018-02" db="EMBL/GenBank/DDBJ databases">
        <title>Acetobacter orientalis genome.</title>
        <authorList>
            <person name="Nakashima N."/>
            <person name="Tamura T."/>
        </authorList>
    </citation>
    <scope>NUCLEOTIDE SEQUENCE [LARGE SCALE GENOMIC DNA]</scope>
    <source>
        <strain evidence="1 4">FAN1</strain>
    </source>
</reference>
<dbReference type="Proteomes" id="UP000032670">
    <property type="component" value="Unassembled WGS sequence"/>
</dbReference>
<dbReference type="AlphaFoldDB" id="A0A2Z5ZEK1"/>
<evidence type="ECO:0000313" key="2">
    <source>
        <dbReference type="EMBL" id="GAN65249.1"/>
    </source>
</evidence>
<evidence type="ECO:0000313" key="4">
    <source>
        <dbReference type="Proteomes" id="UP000270034"/>
    </source>
</evidence>
<accession>A0A0D6NGW2</accession>
<dbReference type="STRING" id="1231341.Abor_006_203"/>
<gene>
    <name evidence="2" type="ORF">Abor_006_203</name>
    <name evidence="1" type="ORF">AcetOrient_orf00977</name>
</gene>
<accession>A0A2Z5ZEK1</accession>
<dbReference type="KEGG" id="aot:AcetOri_orf00977"/>
<reference evidence="2 3" key="1">
    <citation type="submission" date="2012-11" db="EMBL/GenBank/DDBJ databases">
        <title>Whole genome sequence of Acetobacter orientalis 21F-2.</title>
        <authorList>
            <person name="Azuma Y."/>
            <person name="Higashiura N."/>
            <person name="Hirakawa H."/>
            <person name="Matsushita K."/>
        </authorList>
    </citation>
    <scope>NUCLEOTIDE SEQUENCE [LARGE SCALE GENOMIC DNA]</scope>
    <source>
        <strain evidence="2 3">21F-2</strain>
    </source>
</reference>
<name>A0A2Z5ZEK1_9PROT</name>
<dbReference type="EMBL" id="AP018515">
    <property type="protein sequence ID" value="BBC79023.1"/>
    <property type="molecule type" value="Genomic_DNA"/>
</dbReference>
<protein>
    <submittedName>
        <fullName evidence="1">Uncharacterized protein</fullName>
    </submittedName>
</protein>